<feature type="domain" description="N-acetyltransferase" evidence="1">
    <location>
        <begin position="1"/>
        <end position="143"/>
    </location>
</feature>
<organism evidence="2 3">
    <name type="scientific">Rhizobium oryziradicis</name>
    <dbReference type="NCBI Taxonomy" id="1867956"/>
    <lineage>
        <taxon>Bacteria</taxon>
        <taxon>Pseudomonadati</taxon>
        <taxon>Pseudomonadota</taxon>
        <taxon>Alphaproteobacteria</taxon>
        <taxon>Hyphomicrobiales</taxon>
        <taxon>Rhizobiaceae</taxon>
        <taxon>Rhizobium/Agrobacterium group</taxon>
        <taxon>Rhizobium</taxon>
    </lineage>
</organism>
<evidence type="ECO:0000313" key="2">
    <source>
        <dbReference type="EMBL" id="OLP44744.1"/>
    </source>
</evidence>
<dbReference type="InterPro" id="IPR016181">
    <property type="entry name" value="Acyl_CoA_acyltransferase"/>
</dbReference>
<dbReference type="PROSITE" id="PS51186">
    <property type="entry name" value="GNAT"/>
    <property type="match status" value="1"/>
</dbReference>
<dbReference type="SUPFAM" id="SSF55729">
    <property type="entry name" value="Acyl-CoA N-acyltransferases (Nat)"/>
    <property type="match status" value="1"/>
</dbReference>
<proteinExistence type="predicted"/>
<dbReference type="RefSeq" id="WP_075640258.1">
    <property type="nucleotide sequence ID" value="NZ_MKIM01000027.1"/>
</dbReference>
<dbReference type="EMBL" id="MKIM01000027">
    <property type="protein sequence ID" value="OLP44744.1"/>
    <property type="molecule type" value="Genomic_DNA"/>
</dbReference>
<accession>A0A1Q8ZRN5</accession>
<keyword evidence="3" id="KW-1185">Reference proteome</keyword>
<name>A0A1Q8ZRN5_9HYPH</name>
<sequence>MIRHALMDDRFAVIALLRESHAAAGADYKFEAARADALFRHHLQSAMACVLVLERQGAVCGVLMASAFDHPFGAGLMAKETVWFVAPHARGRASLAMLDLYEEWARAVGCTTIGMAALASNDVSNLYLRRGYAPAETHFIKSI</sequence>
<reference evidence="2 3" key="1">
    <citation type="submission" date="2016-09" db="EMBL/GenBank/DDBJ databases">
        <title>Rhizobium oryziradicis sp. nov., isolated from the root of rice.</title>
        <authorList>
            <person name="Zhao J."/>
            <person name="Zhang X."/>
        </authorList>
    </citation>
    <scope>NUCLEOTIDE SEQUENCE [LARGE SCALE GENOMIC DNA]</scope>
    <source>
        <strain evidence="2 3">N19</strain>
    </source>
</reference>
<protein>
    <submittedName>
        <fullName evidence="2">GCN5 family acetyltransferase</fullName>
    </submittedName>
</protein>
<dbReference type="Proteomes" id="UP000186894">
    <property type="component" value="Unassembled WGS sequence"/>
</dbReference>
<dbReference type="Pfam" id="PF00583">
    <property type="entry name" value="Acetyltransf_1"/>
    <property type="match status" value="1"/>
</dbReference>
<dbReference type="AlphaFoldDB" id="A0A1Q8ZRN5"/>
<evidence type="ECO:0000313" key="3">
    <source>
        <dbReference type="Proteomes" id="UP000186894"/>
    </source>
</evidence>
<dbReference type="InterPro" id="IPR000182">
    <property type="entry name" value="GNAT_dom"/>
</dbReference>
<gene>
    <name evidence="2" type="ORF">BJF95_09710</name>
</gene>
<comment type="caution">
    <text evidence="2">The sequence shown here is derived from an EMBL/GenBank/DDBJ whole genome shotgun (WGS) entry which is preliminary data.</text>
</comment>
<dbReference type="OrthoDB" id="7959761at2"/>
<keyword evidence="2" id="KW-0808">Transferase</keyword>
<evidence type="ECO:0000259" key="1">
    <source>
        <dbReference type="PROSITE" id="PS51186"/>
    </source>
</evidence>
<dbReference type="GO" id="GO:0016747">
    <property type="term" value="F:acyltransferase activity, transferring groups other than amino-acyl groups"/>
    <property type="evidence" value="ECO:0007669"/>
    <property type="project" value="InterPro"/>
</dbReference>
<dbReference type="Gene3D" id="3.40.630.30">
    <property type="match status" value="1"/>
</dbReference>
<dbReference type="STRING" id="1867956.BJF95_09710"/>